<dbReference type="PRINTS" id="PR00080">
    <property type="entry name" value="SDRFAMILY"/>
</dbReference>
<gene>
    <name evidence="5" type="ORF">FHS54_002785</name>
</gene>
<feature type="domain" description="Ketoreductase" evidence="4">
    <location>
        <begin position="7"/>
        <end position="202"/>
    </location>
</feature>
<keyword evidence="6" id="KW-1185">Reference proteome</keyword>
<evidence type="ECO:0000259" key="4">
    <source>
        <dbReference type="SMART" id="SM00822"/>
    </source>
</evidence>
<organism evidence="5 6">
    <name type="scientific">Sphingobium vermicomposti</name>
    <dbReference type="NCBI Taxonomy" id="529005"/>
    <lineage>
        <taxon>Bacteria</taxon>
        <taxon>Pseudomonadati</taxon>
        <taxon>Pseudomonadota</taxon>
        <taxon>Alphaproteobacteria</taxon>
        <taxon>Sphingomonadales</taxon>
        <taxon>Sphingomonadaceae</taxon>
        <taxon>Sphingobium</taxon>
    </lineage>
</organism>
<dbReference type="InterPro" id="IPR002347">
    <property type="entry name" value="SDR_fam"/>
</dbReference>
<dbReference type="InterPro" id="IPR057326">
    <property type="entry name" value="KR_dom"/>
</dbReference>
<evidence type="ECO:0000313" key="6">
    <source>
        <dbReference type="Proteomes" id="UP000576821"/>
    </source>
</evidence>
<evidence type="ECO:0000256" key="1">
    <source>
        <dbReference type="ARBA" id="ARBA00006484"/>
    </source>
</evidence>
<comment type="similarity">
    <text evidence="1 3">Belongs to the short-chain dehydrogenases/reductases (SDR) family.</text>
</comment>
<dbReference type="InterPro" id="IPR020904">
    <property type="entry name" value="Sc_DH/Rdtase_CS"/>
</dbReference>
<dbReference type="PRINTS" id="PR00081">
    <property type="entry name" value="GDHRDH"/>
</dbReference>
<name>A0A846MGY1_9SPHN</name>
<dbReference type="FunFam" id="3.40.50.720:FF:000446">
    <property type="entry name" value="Short chain dehydrogenase"/>
    <property type="match status" value="1"/>
</dbReference>
<evidence type="ECO:0000313" key="5">
    <source>
        <dbReference type="EMBL" id="NIJ17785.1"/>
    </source>
</evidence>
<sequence length="300" mass="32129">MSFLEGRVAIVTGGGRGVGRTYALKLAEHGAKVVVNDLGGDAAGGGSDDLTPAQEVVNEIKAMGGEAVVNGGDVSSWDNAREMVAQAVETFGRLDILINNAGILRDRMLVNMTEEEWDIVVKVHLKGTFAPTHHAANYWRTESKAGRQPDARVINTTSHSALFANIGQANYAAAKGGIASFSQVAARELQRIGVTVNAIAPRAETRMTAGLREWTPEQLERRDPEWIAGFVAWLASAEASHVSGRVFEVWGYGITVAESWQHGPSCEASKDPSVLGERVSKILKFARGNAGINPGEWLDP</sequence>
<dbReference type="Pfam" id="PF00106">
    <property type="entry name" value="adh_short"/>
    <property type="match status" value="1"/>
</dbReference>
<dbReference type="PANTHER" id="PTHR45024">
    <property type="entry name" value="DEHYDROGENASES, SHORT CHAIN"/>
    <property type="match status" value="1"/>
</dbReference>
<accession>A0A846MGY1</accession>
<protein>
    <submittedName>
        <fullName evidence="5">NAD(P)-dependent dehydrogenase (Short-subunit alcohol dehydrogenase family)</fullName>
    </submittedName>
</protein>
<dbReference type="EMBL" id="JAASQR010000004">
    <property type="protein sequence ID" value="NIJ17785.1"/>
    <property type="molecule type" value="Genomic_DNA"/>
</dbReference>
<reference evidence="5 6" key="1">
    <citation type="submission" date="2020-03" db="EMBL/GenBank/DDBJ databases">
        <title>Genomic Encyclopedia of Type Strains, Phase IV (KMG-IV): sequencing the most valuable type-strain genomes for metagenomic binning, comparative biology and taxonomic classification.</title>
        <authorList>
            <person name="Goeker M."/>
        </authorList>
    </citation>
    <scope>NUCLEOTIDE SEQUENCE [LARGE SCALE GENOMIC DNA]</scope>
    <source>
        <strain evidence="5 6">DSM 21299</strain>
    </source>
</reference>
<evidence type="ECO:0000256" key="3">
    <source>
        <dbReference type="RuleBase" id="RU000363"/>
    </source>
</evidence>
<dbReference type="AlphaFoldDB" id="A0A846MGY1"/>
<dbReference type="InterPro" id="IPR036291">
    <property type="entry name" value="NAD(P)-bd_dom_sf"/>
</dbReference>
<keyword evidence="2" id="KW-0560">Oxidoreductase</keyword>
<dbReference type="PROSITE" id="PS00061">
    <property type="entry name" value="ADH_SHORT"/>
    <property type="match status" value="1"/>
</dbReference>
<proteinExistence type="inferred from homology"/>
<comment type="caution">
    <text evidence="5">The sequence shown here is derived from an EMBL/GenBank/DDBJ whole genome shotgun (WGS) entry which is preliminary data.</text>
</comment>
<dbReference type="Gene3D" id="3.40.50.720">
    <property type="entry name" value="NAD(P)-binding Rossmann-like Domain"/>
    <property type="match status" value="1"/>
</dbReference>
<dbReference type="RefSeq" id="WP_167304574.1">
    <property type="nucleotide sequence ID" value="NZ_JAASQR010000004.1"/>
</dbReference>
<dbReference type="Proteomes" id="UP000576821">
    <property type="component" value="Unassembled WGS sequence"/>
</dbReference>
<evidence type="ECO:0000256" key="2">
    <source>
        <dbReference type="ARBA" id="ARBA00023002"/>
    </source>
</evidence>
<dbReference type="PANTHER" id="PTHR45024:SF2">
    <property type="entry name" value="SCP2 DOMAIN-CONTAINING PROTEIN"/>
    <property type="match status" value="1"/>
</dbReference>
<dbReference type="SMART" id="SM00822">
    <property type="entry name" value="PKS_KR"/>
    <property type="match status" value="1"/>
</dbReference>
<dbReference type="SUPFAM" id="SSF51735">
    <property type="entry name" value="NAD(P)-binding Rossmann-fold domains"/>
    <property type="match status" value="1"/>
</dbReference>
<dbReference type="InterPro" id="IPR051687">
    <property type="entry name" value="Peroxisomal_Beta-Oxidation"/>
</dbReference>
<dbReference type="GO" id="GO:0016491">
    <property type="term" value="F:oxidoreductase activity"/>
    <property type="evidence" value="ECO:0007669"/>
    <property type="project" value="UniProtKB-KW"/>
</dbReference>